<evidence type="ECO:0000313" key="2">
    <source>
        <dbReference type="Proteomes" id="UP000007076"/>
    </source>
</evidence>
<dbReference type="Proteomes" id="UP000007076">
    <property type="component" value="Chromosome"/>
</dbReference>
<sequence length="117" mass="12506">MTRGPVRPYVITGGRSRASLGNLGELEFESLVRTVPGVAVDPMTVNREQLAVLELCRELLSIAEVAAHLGLPISVLKVLVGDLCELGAVQVLPPARPAERAPLALIEEVLVGLRQLH</sequence>
<name>E4MZY0_KITSK</name>
<dbReference type="KEGG" id="ksk:KSE_42790"/>
<dbReference type="PATRIC" id="fig|452652.3.peg.4273"/>
<dbReference type="HOGENOM" id="CLU_074078_3_1_11"/>
<dbReference type="eggNOG" id="COG1846">
    <property type="taxonomic scope" value="Bacteria"/>
</dbReference>
<dbReference type="STRING" id="452652.KSE_42790"/>
<dbReference type="Pfam" id="PF05331">
    <property type="entry name" value="DUF742"/>
    <property type="match status" value="1"/>
</dbReference>
<dbReference type="EMBL" id="AP010968">
    <property type="protein sequence ID" value="BAJ30064.1"/>
    <property type="molecule type" value="Genomic_DNA"/>
</dbReference>
<accession>E4MZY0</accession>
<evidence type="ECO:0000313" key="1">
    <source>
        <dbReference type="EMBL" id="BAJ30064.1"/>
    </source>
</evidence>
<dbReference type="InterPro" id="IPR007995">
    <property type="entry name" value="DUF742"/>
</dbReference>
<dbReference type="PANTHER" id="PTHR36221">
    <property type="entry name" value="DUF742 DOMAIN-CONTAINING PROTEIN"/>
    <property type="match status" value="1"/>
</dbReference>
<evidence type="ECO:0008006" key="3">
    <source>
        <dbReference type="Google" id="ProtNLM"/>
    </source>
</evidence>
<dbReference type="PANTHER" id="PTHR36221:SF1">
    <property type="entry name" value="DUF742 DOMAIN-CONTAINING PROTEIN"/>
    <property type="match status" value="1"/>
</dbReference>
<proteinExistence type="predicted"/>
<gene>
    <name evidence="1" type="primary">cvnC3</name>
    <name evidence="1" type="ordered locus">KSE_42790</name>
</gene>
<protein>
    <recommendedName>
        <fullName evidence="3">DUF742 domain-containing protein</fullName>
    </recommendedName>
</protein>
<organism evidence="1 2">
    <name type="scientific">Kitasatospora setae (strain ATCC 33774 / DSM 43861 / JCM 3304 / KCC A-0304 / NBRC 14216 / KM-6054)</name>
    <name type="common">Streptomyces setae</name>
    <dbReference type="NCBI Taxonomy" id="452652"/>
    <lineage>
        <taxon>Bacteria</taxon>
        <taxon>Bacillati</taxon>
        <taxon>Actinomycetota</taxon>
        <taxon>Actinomycetes</taxon>
        <taxon>Kitasatosporales</taxon>
        <taxon>Streptomycetaceae</taxon>
        <taxon>Kitasatospora</taxon>
    </lineage>
</organism>
<reference evidence="1 2" key="1">
    <citation type="journal article" date="2010" name="DNA Res.">
        <title>Genome sequence of Kitasatospora setae NBRC 14216T: an evolutionary snapshot of the family Streptomycetaceae.</title>
        <authorList>
            <person name="Ichikawa N."/>
            <person name="Oguchi A."/>
            <person name="Ikeda H."/>
            <person name="Ishikawa J."/>
            <person name="Kitani S."/>
            <person name="Watanabe Y."/>
            <person name="Nakamura S."/>
            <person name="Katano Y."/>
            <person name="Kishi E."/>
            <person name="Sasagawa M."/>
            <person name="Ankai A."/>
            <person name="Fukui S."/>
            <person name="Hashimoto Y."/>
            <person name="Kamata S."/>
            <person name="Otoguro M."/>
            <person name="Tanikawa S."/>
            <person name="Nihira T."/>
            <person name="Horinouchi S."/>
            <person name="Ohnishi Y."/>
            <person name="Hayakawa M."/>
            <person name="Kuzuyama T."/>
            <person name="Arisawa A."/>
            <person name="Nomoto F."/>
            <person name="Miura H."/>
            <person name="Takahashi Y."/>
            <person name="Fujita N."/>
        </authorList>
    </citation>
    <scope>NUCLEOTIDE SEQUENCE [LARGE SCALE GENOMIC DNA]</scope>
    <source>
        <strain evidence="2">ATCC 33774 / DSM 43861 / JCM 3304 / KCC A-0304 / NBRC 14216 / KM-6054</strain>
    </source>
</reference>
<dbReference type="AlphaFoldDB" id="E4MZY0"/>
<keyword evidence="2" id="KW-1185">Reference proteome</keyword>
<dbReference type="RefSeq" id="WP_014137366.1">
    <property type="nucleotide sequence ID" value="NC_016109.1"/>
</dbReference>